<keyword evidence="12" id="KW-1185">Reference proteome</keyword>
<accession>A0A6A3A6C8</accession>
<gene>
    <name evidence="11" type="ORF">F3Y22_tig00110569pilonHSYRG00159</name>
</gene>
<evidence type="ECO:0000256" key="8">
    <source>
        <dbReference type="RuleBase" id="RU366025"/>
    </source>
</evidence>
<comment type="caution">
    <text evidence="11">The sequence shown here is derived from an EMBL/GenBank/DDBJ whole genome shotgun (WGS) entry which is preliminary data.</text>
</comment>
<sequence>MPADPSPSESLVSQENYDGFSRVSSLTPDSLSGSSSVSAMAVDSLGPETMESAVGEETAAGASPHQPVSPTESEPCQSVEPKNYSQEEEDGKRRYSDYNSPYNYGRRDNEFKSPGYRVYTRGHSWSKPLSPIEASRTEDKPTGVGAGLENLGNTCFINAVLQCFTHNVPFVLGLRSLNHHHEKPCDSDNESFCLLCAIRGHIELSLNSSGGIISPSKIFDNLNHISSFFHKYQQEDAHEFLQCMLDKLENCCSKPKNDLSSVDDCLVKKVYGGRLASRLRCCNCGHISCTYEPFNDLSLEIEDVDTLPSALESFTKVEKMDDLEAKFKCENCKEQVSVEKQLMLDEAPSIATFHLKRFKTEGSFIEKIDNHVNFPLELDLQPYTIVKDRNNEELIYQLYAVVKHLGFRPTSGHYVCYIRSFPDTWHQMNDSRVTHVEEEAVLSQEAYILLYATKGIPWFSTAIEVQKPCVDHGTSGSSPKSVLDDIDSADCGVNESKDVADRALSQFSCETPCEAKVDEPCVVSDGISRVPANESEYHVSKSIDSMDDIPMTDASSPPPKSTNYSDGAINGGSSPLLPSKSQTDLSGCVPRAHSKEEKRGGVCRRAAVNKTPEMDQERIEAMRCAKRMPSARGARLMALLTPKPAGKTKKRMGSSPCQRVSPRTKGNHNLCVRFPSHA</sequence>
<dbReference type="InterPro" id="IPR028889">
    <property type="entry name" value="USP"/>
</dbReference>
<evidence type="ECO:0000256" key="7">
    <source>
        <dbReference type="ARBA" id="ARBA00037450"/>
    </source>
</evidence>
<protein>
    <recommendedName>
        <fullName evidence="8">Ubiquitin carboxyl-terminal hydrolase</fullName>
        <ecNumber evidence="8">3.4.19.12</ecNumber>
    </recommendedName>
</protein>
<evidence type="ECO:0000256" key="5">
    <source>
        <dbReference type="ARBA" id="ARBA00022801"/>
    </source>
</evidence>
<proteinExistence type="inferred from homology"/>
<keyword evidence="3 8" id="KW-0645">Protease</keyword>
<dbReference type="InterPro" id="IPR001394">
    <property type="entry name" value="Peptidase_C19_UCH"/>
</dbReference>
<dbReference type="PROSITE" id="PS50235">
    <property type="entry name" value="USP_3"/>
    <property type="match status" value="1"/>
</dbReference>
<keyword evidence="6 8" id="KW-0788">Thiol protease</keyword>
<dbReference type="GO" id="GO:0016579">
    <property type="term" value="P:protein deubiquitination"/>
    <property type="evidence" value="ECO:0007669"/>
    <property type="project" value="InterPro"/>
</dbReference>
<dbReference type="Gene3D" id="3.90.70.10">
    <property type="entry name" value="Cysteine proteinases"/>
    <property type="match status" value="1"/>
</dbReference>
<evidence type="ECO:0000259" key="10">
    <source>
        <dbReference type="PROSITE" id="PS50235"/>
    </source>
</evidence>
<keyword evidence="4 8" id="KW-0833">Ubl conjugation pathway</keyword>
<dbReference type="GO" id="GO:0006508">
    <property type="term" value="P:proteolysis"/>
    <property type="evidence" value="ECO:0007669"/>
    <property type="project" value="UniProtKB-KW"/>
</dbReference>
<evidence type="ECO:0000313" key="11">
    <source>
        <dbReference type="EMBL" id="KAE8699910.1"/>
    </source>
</evidence>
<evidence type="ECO:0000313" key="12">
    <source>
        <dbReference type="Proteomes" id="UP000436088"/>
    </source>
</evidence>
<dbReference type="Proteomes" id="UP000436088">
    <property type="component" value="Unassembled WGS sequence"/>
</dbReference>
<dbReference type="EC" id="3.4.19.12" evidence="8"/>
<dbReference type="GO" id="GO:0004843">
    <property type="term" value="F:cysteine-type deubiquitinase activity"/>
    <property type="evidence" value="ECO:0007669"/>
    <property type="project" value="UniProtKB-UniRule"/>
</dbReference>
<dbReference type="PROSITE" id="PS00972">
    <property type="entry name" value="USP_1"/>
    <property type="match status" value="1"/>
</dbReference>
<feature type="compositionally biased region" description="Polar residues" evidence="9">
    <location>
        <begin position="66"/>
        <end position="76"/>
    </location>
</feature>
<comment type="catalytic activity">
    <reaction evidence="1 8">
        <text>Thiol-dependent hydrolysis of ester, thioester, amide, peptide and isopeptide bonds formed by the C-terminal Gly of ubiquitin (a 76-residue protein attached to proteins as an intracellular targeting signal).</text>
        <dbReference type="EC" id="3.4.19.12"/>
    </reaction>
</comment>
<dbReference type="EMBL" id="VEPZ02001033">
    <property type="protein sequence ID" value="KAE8699910.1"/>
    <property type="molecule type" value="Genomic_DNA"/>
</dbReference>
<dbReference type="GO" id="GO:0005829">
    <property type="term" value="C:cytosol"/>
    <property type="evidence" value="ECO:0007669"/>
    <property type="project" value="TreeGrafter"/>
</dbReference>
<evidence type="ECO:0000256" key="3">
    <source>
        <dbReference type="ARBA" id="ARBA00022670"/>
    </source>
</evidence>
<reference evidence="11" key="1">
    <citation type="submission" date="2019-09" db="EMBL/GenBank/DDBJ databases">
        <title>Draft genome information of white flower Hibiscus syriacus.</title>
        <authorList>
            <person name="Kim Y.-M."/>
        </authorList>
    </citation>
    <scope>NUCLEOTIDE SEQUENCE [LARGE SCALE GENOMIC DNA]</scope>
    <source>
        <strain evidence="11">YM2019G1</strain>
    </source>
</reference>
<dbReference type="PANTHER" id="PTHR24006">
    <property type="entry name" value="UBIQUITIN CARBOXYL-TERMINAL HYDROLASE"/>
    <property type="match status" value="1"/>
</dbReference>
<dbReference type="InterPro" id="IPR038765">
    <property type="entry name" value="Papain-like_cys_pep_sf"/>
</dbReference>
<comment type="function">
    <text evidence="7 8">Recognizes and hydrolyzes the peptide bond at the C-terminal Gly of ubiquitin. Involved in the processing of poly-ubiquitin precursors as well as that of ubiquitinated proteins.</text>
</comment>
<organism evidence="11 12">
    <name type="scientific">Hibiscus syriacus</name>
    <name type="common">Rose of Sharon</name>
    <dbReference type="NCBI Taxonomy" id="106335"/>
    <lineage>
        <taxon>Eukaryota</taxon>
        <taxon>Viridiplantae</taxon>
        <taxon>Streptophyta</taxon>
        <taxon>Embryophyta</taxon>
        <taxon>Tracheophyta</taxon>
        <taxon>Spermatophyta</taxon>
        <taxon>Magnoliopsida</taxon>
        <taxon>eudicotyledons</taxon>
        <taxon>Gunneridae</taxon>
        <taxon>Pentapetalae</taxon>
        <taxon>rosids</taxon>
        <taxon>malvids</taxon>
        <taxon>Malvales</taxon>
        <taxon>Malvaceae</taxon>
        <taxon>Malvoideae</taxon>
        <taxon>Hibiscus</taxon>
    </lineage>
</organism>
<dbReference type="PANTHER" id="PTHR24006:SF747">
    <property type="entry name" value="UBIQUITIN CARBOXYL-TERMINAL HYDROLASE 20"/>
    <property type="match status" value="1"/>
</dbReference>
<dbReference type="InterPro" id="IPR018200">
    <property type="entry name" value="USP_CS"/>
</dbReference>
<feature type="domain" description="USP" evidence="10">
    <location>
        <begin position="146"/>
        <end position="454"/>
    </location>
</feature>
<dbReference type="FunFam" id="3.90.70.10:FF:000116">
    <property type="entry name" value="Ubiquitin carboxyl-terminal hydrolase 20"/>
    <property type="match status" value="1"/>
</dbReference>
<dbReference type="AlphaFoldDB" id="A0A6A3A6C8"/>
<evidence type="ECO:0000256" key="6">
    <source>
        <dbReference type="ARBA" id="ARBA00022807"/>
    </source>
</evidence>
<evidence type="ECO:0000256" key="1">
    <source>
        <dbReference type="ARBA" id="ARBA00000707"/>
    </source>
</evidence>
<feature type="compositionally biased region" description="Low complexity" evidence="9">
    <location>
        <begin position="23"/>
        <end position="45"/>
    </location>
</feature>
<feature type="region of interest" description="Disordered" evidence="9">
    <location>
        <begin position="641"/>
        <end position="678"/>
    </location>
</feature>
<evidence type="ECO:0000256" key="4">
    <source>
        <dbReference type="ARBA" id="ARBA00022786"/>
    </source>
</evidence>
<dbReference type="GO" id="GO:0005634">
    <property type="term" value="C:nucleus"/>
    <property type="evidence" value="ECO:0007669"/>
    <property type="project" value="TreeGrafter"/>
</dbReference>
<evidence type="ECO:0000256" key="9">
    <source>
        <dbReference type="SAM" id="MobiDB-lite"/>
    </source>
</evidence>
<comment type="similarity">
    <text evidence="2 8">Belongs to the peptidase C19 family.</text>
</comment>
<dbReference type="PROSITE" id="PS00973">
    <property type="entry name" value="USP_2"/>
    <property type="match status" value="1"/>
</dbReference>
<dbReference type="InterPro" id="IPR050164">
    <property type="entry name" value="Peptidase_C19"/>
</dbReference>
<feature type="region of interest" description="Disordered" evidence="9">
    <location>
        <begin position="534"/>
        <end position="593"/>
    </location>
</feature>
<dbReference type="Pfam" id="PF00443">
    <property type="entry name" value="UCH"/>
    <property type="match status" value="1"/>
</dbReference>
<dbReference type="SUPFAM" id="SSF54001">
    <property type="entry name" value="Cysteine proteinases"/>
    <property type="match status" value="1"/>
</dbReference>
<feature type="region of interest" description="Disordered" evidence="9">
    <location>
        <begin position="1"/>
        <end position="109"/>
    </location>
</feature>
<dbReference type="OrthoDB" id="420187at2759"/>
<name>A0A6A3A6C8_HIBSY</name>
<keyword evidence="5 8" id="KW-0378">Hydrolase</keyword>
<feature type="compositionally biased region" description="Polar residues" evidence="9">
    <location>
        <begin position="7"/>
        <end position="16"/>
    </location>
</feature>
<evidence type="ECO:0000256" key="2">
    <source>
        <dbReference type="ARBA" id="ARBA00009085"/>
    </source>
</evidence>